<dbReference type="Gene3D" id="3.90.79.10">
    <property type="entry name" value="Nucleoside Triphosphate Pyrophosphohydrolase"/>
    <property type="match status" value="1"/>
</dbReference>
<dbReference type="Pfam" id="PF00293">
    <property type="entry name" value="NUDIX"/>
    <property type="match status" value="1"/>
</dbReference>
<gene>
    <name evidence="4" type="ORF">P8C59_000629</name>
</gene>
<keyword evidence="5" id="KW-1185">Reference proteome</keyword>
<feature type="chain" id="PRO_5042176467" description="Nudix hydrolase domain-containing protein" evidence="2">
    <location>
        <begin position="24"/>
        <end position="216"/>
    </location>
</feature>
<feature type="signal peptide" evidence="2">
    <location>
        <begin position="1"/>
        <end position="23"/>
    </location>
</feature>
<sequence>MNIIMWFQAYVVQTLLAVASAHALVAPAIRGRQSLGIEARGKTDPGRSSKDGSVDVDGHRARSGIIAYDKDGLIVMVSAPREDKETKTVTLDWIFPRGGIDTRMDGWDPSKPEPHFRAAAIREADEEAGVLFPGDFKPDDLRLLTHTENGAEYWFSGPVGSLKDSWKEEGPNKHRGHFTVDEAENMLRSAKKFQKTMLKALREYRDGASSSGSGGH</sequence>
<comment type="caution">
    <text evidence="4">The sequence shown here is derived from an EMBL/GenBank/DDBJ whole genome shotgun (WGS) entry which is preliminary data.</text>
</comment>
<dbReference type="EMBL" id="JAQQPM010000001">
    <property type="protein sequence ID" value="KAK2066848.1"/>
    <property type="molecule type" value="Genomic_DNA"/>
</dbReference>
<accession>A0AAD9HWI4</accession>
<dbReference type="PROSITE" id="PS51462">
    <property type="entry name" value="NUDIX"/>
    <property type="match status" value="1"/>
</dbReference>
<dbReference type="SUPFAM" id="SSF55811">
    <property type="entry name" value="Nudix"/>
    <property type="match status" value="1"/>
</dbReference>
<evidence type="ECO:0000256" key="1">
    <source>
        <dbReference type="SAM" id="MobiDB-lite"/>
    </source>
</evidence>
<proteinExistence type="predicted"/>
<keyword evidence="2" id="KW-0732">Signal</keyword>
<dbReference type="AlphaFoldDB" id="A0AAD9HWI4"/>
<evidence type="ECO:0000313" key="4">
    <source>
        <dbReference type="EMBL" id="KAK2066848.1"/>
    </source>
</evidence>
<dbReference type="InterPro" id="IPR000086">
    <property type="entry name" value="NUDIX_hydrolase_dom"/>
</dbReference>
<organism evidence="4 5">
    <name type="scientific">Phyllachora maydis</name>
    <dbReference type="NCBI Taxonomy" id="1825666"/>
    <lineage>
        <taxon>Eukaryota</taxon>
        <taxon>Fungi</taxon>
        <taxon>Dikarya</taxon>
        <taxon>Ascomycota</taxon>
        <taxon>Pezizomycotina</taxon>
        <taxon>Sordariomycetes</taxon>
        <taxon>Sordariomycetidae</taxon>
        <taxon>Phyllachorales</taxon>
        <taxon>Phyllachoraceae</taxon>
        <taxon>Phyllachora</taxon>
    </lineage>
</organism>
<dbReference type="Proteomes" id="UP001217918">
    <property type="component" value="Unassembled WGS sequence"/>
</dbReference>
<feature type="region of interest" description="Disordered" evidence="1">
    <location>
        <begin position="37"/>
        <end position="57"/>
    </location>
</feature>
<feature type="domain" description="Nudix hydrolase" evidence="3">
    <location>
        <begin position="58"/>
        <end position="201"/>
    </location>
</feature>
<protein>
    <recommendedName>
        <fullName evidence="3">Nudix hydrolase domain-containing protein</fullName>
    </recommendedName>
</protein>
<feature type="compositionally biased region" description="Basic and acidic residues" evidence="1">
    <location>
        <begin position="39"/>
        <end position="57"/>
    </location>
</feature>
<evidence type="ECO:0000259" key="3">
    <source>
        <dbReference type="PROSITE" id="PS51462"/>
    </source>
</evidence>
<name>A0AAD9HWI4_9PEZI</name>
<dbReference type="InterPro" id="IPR015797">
    <property type="entry name" value="NUDIX_hydrolase-like_dom_sf"/>
</dbReference>
<reference evidence="4" key="1">
    <citation type="journal article" date="2023" name="Mol. Plant Microbe Interact.">
        <title>Elucidating the Obligate Nature and Biological Capacity of an Invasive Fungal Corn Pathogen.</title>
        <authorList>
            <person name="MacCready J.S."/>
            <person name="Roggenkamp E.M."/>
            <person name="Gdanetz K."/>
            <person name="Chilvers M.I."/>
        </authorList>
    </citation>
    <scope>NUCLEOTIDE SEQUENCE</scope>
    <source>
        <strain evidence="4">PM02</strain>
    </source>
</reference>
<evidence type="ECO:0000256" key="2">
    <source>
        <dbReference type="SAM" id="SignalP"/>
    </source>
</evidence>
<evidence type="ECO:0000313" key="5">
    <source>
        <dbReference type="Proteomes" id="UP001217918"/>
    </source>
</evidence>